<accession>A0A643FHL2</accession>
<evidence type="ECO:0000313" key="1">
    <source>
        <dbReference type="EMBL" id="KAB0584981.1"/>
    </source>
</evidence>
<organism evidence="1 2">
    <name type="scientific">Ideonella dechloratans</name>
    <dbReference type="NCBI Taxonomy" id="36863"/>
    <lineage>
        <taxon>Bacteria</taxon>
        <taxon>Pseudomonadati</taxon>
        <taxon>Pseudomonadota</taxon>
        <taxon>Betaproteobacteria</taxon>
        <taxon>Burkholderiales</taxon>
        <taxon>Sphaerotilaceae</taxon>
        <taxon>Ideonella</taxon>
    </lineage>
</organism>
<protein>
    <submittedName>
        <fullName evidence="1">Uncharacterized protein</fullName>
    </submittedName>
</protein>
<gene>
    <name evidence="1" type="ORF">F7Q92_02165</name>
</gene>
<keyword evidence="2" id="KW-1185">Reference proteome</keyword>
<proteinExistence type="predicted"/>
<dbReference type="RefSeq" id="WP_151122297.1">
    <property type="nucleotide sequence ID" value="NZ_CP088081.1"/>
</dbReference>
<dbReference type="EMBL" id="VZPB01000003">
    <property type="protein sequence ID" value="KAB0584981.1"/>
    <property type="molecule type" value="Genomic_DNA"/>
</dbReference>
<sequence>MNNKPIESIFQILATHREGLEAVRSGQSFIPLLALLEYPLQQVQSTISSALAIVGLSRQEIDRASVEHITLFALTKDDLSTYWGTLAITWLEQGLHINEPLATALERVAQNKRFSQADRHRAFALAKRWQRTPNSHQDH</sequence>
<dbReference type="AlphaFoldDB" id="A0A643FHL2"/>
<reference evidence="1 2" key="1">
    <citation type="submission" date="2019-09" db="EMBL/GenBank/DDBJ databases">
        <title>Draft genome sequences of 48 bacterial type strains from the CCUG.</title>
        <authorList>
            <person name="Tunovic T."/>
            <person name="Pineiro-Iglesias B."/>
            <person name="Unosson C."/>
            <person name="Inganas E."/>
            <person name="Ohlen M."/>
            <person name="Cardew S."/>
            <person name="Jensie-Markopoulos S."/>
            <person name="Salva-Serra F."/>
            <person name="Jaen-Luchoro D."/>
            <person name="Karlsson R."/>
            <person name="Svensson-Stadler L."/>
            <person name="Chun J."/>
            <person name="Moore E."/>
        </authorList>
    </citation>
    <scope>NUCLEOTIDE SEQUENCE [LARGE SCALE GENOMIC DNA]</scope>
    <source>
        <strain evidence="1 2">CCUG 30977</strain>
    </source>
</reference>
<name>A0A643FHL2_IDEDE</name>
<comment type="caution">
    <text evidence="1">The sequence shown here is derived from an EMBL/GenBank/DDBJ whole genome shotgun (WGS) entry which is preliminary data.</text>
</comment>
<evidence type="ECO:0000313" key="2">
    <source>
        <dbReference type="Proteomes" id="UP000430120"/>
    </source>
</evidence>
<dbReference type="OrthoDB" id="6930556at2"/>
<dbReference type="Proteomes" id="UP000430120">
    <property type="component" value="Unassembled WGS sequence"/>
</dbReference>